<dbReference type="FunFam" id="3.30.40.210:FF:000002">
    <property type="entry name" value="Transcription elongation factor SPT4 homolog"/>
    <property type="match status" value="1"/>
</dbReference>
<dbReference type="GO" id="GO:0000993">
    <property type="term" value="F:RNA polymerase II complex binding"/>
    <property type="evidence" value="ECO:0007669"/>
    <property type="project" value="TreeGrafter"/>
</dbReference>
<keyword evidence="8" id="KW-0862">Zinc</keyword>
<organism evidence="19 20">
    <name type="scientific">Trichosporon asahii var. asahii (strain CBS 8904)</name>
    <name type="common">Yeast</name>
    <dbReference type="NCBI Taxonomy" id="1220162"/>
    <lineage>
        <taxon>Eukaryota</taxon>
        <taxon>Fungi</taxon>
        <taxon>Dikarya</taxon>
        <taxon>Basidiomycota</taxon>
        <taxon>Agaricomycotina</taxon>
        <taxon>Tremellomycetes</taxon>
        <taxon>Trichosporonales</taxon>
        <taxon>Trichosporonaceae</taxon>
        <taxon>Trichosporon</taxon>
    </lineage>
</organism>
<evidence type="ECO:0000256" key="11">
    <source>
        <dbReference type="ARBA" id="ARBA00023328"/>
    </source>
</evidence>
<dbReference type="OrthoDB" id="248751at2759"/>
<dbReference type="STRING" id="1220162.K1VRT3"/>
<dbReference type="CDD" id="cd07973">
    <property type="entry name" value="Spt4"/>
    <property type="match status" value="1"/>
</dbReference>
<feature type="domain" description="Spt4/RpoE2 zinc finger" evidence="18">
    <location>
        <begin position="95"/>
        <end position="172"/>
    </location>
</feature>
<name>K1VRT3_TRIAC</name>
<evidence type="ECO:0000256" key="1">
    <source>
        <dbReference type="ARBA" id="ARBA00004123"/>
    </source>
</evidence>
<dbReference type="PANTHER" id="PTHR12882">
    <property type="entry name" value="SUPPRESSOR OF TY 4"/>
    <property type="match status" value="1"/>
</dbReference>
<dbReference type="SUPFAM" id="SSF63393">
    <property type="entry name" value="RNA polymerase subunits"/>
    <property type="match status" value="1"/>
</dbReference>
<dbReference type="GO" id="GO:0006355">
    <property type="term" value="P:regulation of DNA-templated transcription"/>
    <property type="evidence" value="ECO:0007669"/>
    <property type="project" value="InterPro"/>
</dbReference>
<dbReference type="PANTHER" id="PTHR12882:SF1">
    <property type="entry name" value="TRANSCRIPTION ELONGATION FACTOR SPT4"/>
    <property type="match status" value="1"/>
</dbReference>
<feature type="region of interest" description="Disordered" evidence="17">
    <location>
        <begin position="68"/>
        <end position="89"/>
    </location>
</feature>
<evidence type="ECO:0000256" key="6">
    <source>
        <dbReference type="ARBA" id="ARBA00022723"/>
    </source>
</evidence>
<evidence type="ECO:0000256" key="4">
    <source>
        <dbReference type="ARBA" id="ARBA00020182"/>
    </source>
</evidence>
<sequence>MTPTSPSTIALHLHNKPVVVISRILCVYDTTKPFYTSLIGTHAGLRIEIPTDGSTYLPSQHYSTAARHTFLGPHPSPSPPLATTMPPKGARQPQLRACLVCSILQSQKDFVDYGCPNCEEVMDMRGSAERVVECTSTIYDGMIAMMEPEESWVARWQRIDKKKRGLYAVRVTGRPPQDVIDAIESRGGVYRPRDAVEEL</sequence>
<evidence type="ECO:0000256" key="14">
    <source>
        <dbReference type="ARBA" id="ARBA00029869"/>
    </source>
</evidence>
<evidence type="ECO:0000256" key="17">
    <source>
        <dbReference type="SAM" id="MobiDB-lite"/>
    </source>
</evidence>
<dbReference type="GO" id="GO:0008270">
    <property type="term" value="F:zinc ion binding"/>
    <property type="evidence" value="ECO:0007669"/>
    <property type="project" value="UniProtKB-KW"/>
</dbReference>
<evidence type="ECO:0000256" key="3">
    <source>
        <dbReference type="ARBA" id="ARBA00010464"/>
    </source>
</evidence>
<dbReference type="GO" id="GO:0140673">
    <property type="term" value="P:transcription elongation-coupled chromatin remodeling"/>
    <property type="evidence" value="ECO:0007669"/>
    <property type="project" value="InterPro"/>
</dbReference>
<gene>
    <name evidence="19" type="ORF">A1Q2_06339</name>
</gene>
<evidence type="ECO:0000256" key="5">
    <source>
        <dbReference type="ARBA" id="ARBA00022454"/>
    </source>
</evidence>
<dbReference type="HOGENOM" id="CLU_1373073_0_0_1"/>
<evidence type="ECO:0000256" key="13">
    <source>
        <dbReference type="ARBA" id="ARBA00025870"/>
    </source>
</evidence>
<evidence type="ECO:0000259" key="18">
    <source>
        <dbReference type="SMART" id="SM01389"/>
    </source>
</evidence>
<keyword evidence="7" id="KW-0863">Zinc-finger</keyword>
<dbReference type="GO" id="GO:0032044">
    <property type="term" value="C:DSIF complex"/>
    <property type="evidence" value="ECO:0007669"/>
    <property type="project" value="TreeGrafter"/>
</dbReference>
<dbReference type="EMBL" id="AMBO01000372">
    <property type="protein sequence ID" value="EKC99402.1"/>
    <property type="molecule type" value="Genomic_DNA"/>
</dbReference>
<evidence type="ECO:0000256" key="15">
    <source>
        <dbReference type="ARBA" id="ARBA00070621"/>
    </source>
</evidence>
<dbReference type="InterPro" id="IPR009287">
    <property type="entry name" value="Spt4"/>
</dbReference>
<comment type="similarity">
    <text evidence="3">Belongs to the SPT4 family.</text>
</comment>
<protein>
    <recommendedName>
        <fullName evidence="4">Transcription elongation factor SPT4</fullName>
    </recommendedName>
    <alternativeName>
        <fullName evidence="14 16">Chromatin Elongation factor SPT4</fullName>
    </alternativeName>
    <alternativeName>
        <fullName evidence="15">Transcription elongation factor spt4</fullName>
    </alternativeName>
</protein>
<dbReference type="AlphaFoldDB" id="K1VRT3"/>
<evidence type="ECO:0000256" key="16">
    <source>
        <dbReference type="ARBA" id="ARBA00080334"/>
    </source>
</evidence>
<comment type="subcellular location">
    <subcellularLocation>
        <location evidence="2">Chromosome</location>
        <location evidence="2">Centromere</location>
    </subcellularLocation>
    <subcellularLocation>
        <location evidence="1">Nucleus</location>
    </subcellularLocation>
</comment>
<dbReference type="InterPro" id="IPR029040">
    <property type="entry name" value="RPABC4/Spt4"/>
</dbReference>
<comment type="caution">
    <text evidence="19">The sequence shown here is derived from an EMBL/GenBank/DDBJ whole genome shotgun (WGS) entry which is preliminary data.</text>
</comment>
<comment type="subunit">
    <text evidence="13">Component of the SPT4-SPT5 complex. Interacts with RNA polymerase II.</text>
</comment>
<dbReference type="Gene3D" id="3.30.40.210">
    <property type="match status" value="1"/>
</dbReference>
<evidence type="ECO:0000256" key="12">
    <source>
        <dbReference type="ARBA" id="ARBA00024691"/>
    </source>
</evidence>
<keyword evidence="6" id="KW-0479">Metal-binding</keyword>
<dbReference type="InParanoid" id="K1VRT3"/>
<evidence type="ECO:0000256" key="8">
    <source>
        <dbReference type="ARBA" id="ARBA00022833"/>
    </source>
</evidence>
<dbReference type="SMART" id="SM01389">
    <property type="entry name" value="Spt4"/>
    <property type="match status" value="1"/>
</dbReference>
<evidence type="ECO:0000313" key="19">
    <source>
        <dbReference type="EMBL" id="EKC99402.1"/>
    </source>
</evidence>
<evidence type="ECO:0000256" key="9">
    <source>
        <dbReference type="ARBA" id="ARBA00023163"/>
    </source>
</evidence>
<reference evidence="19 20" key="1">
    <citation type="journal article" date="2012" name="Eukaryot. Cell">
        <title>Genome sequence of the Trichosporon asahii environmental strain CBS 8904.</title>
        <authorList>
            <person name="Yang R.Y."/>
            <person name="Li H.T."/>
            <person name="Zhu H."/>
            <person name="Zhou G.P."/>
            <person name="Wang M."/>
            <person name="Wang L."/>
        </authorList>
    </citation>
    <scope>NUCLEOTIDE SEQUENCE [LARGE SCALE GENOMIC DNA]</scope>
    <source>
        <strain evidence="19 20">CBS 8904</strain>
    </source>
</reference>
<evidence type="ECO:0000313" key="20">
    <source>
        <dbReference type="Proteomes" id="UP000006757"/>
    </source>
</evidence>
<dbReference type="Pfam" id="PF06093">
    <property type="entry name" value="Spt4"/>
    <property type="match status" value="1"/>
</dbReference>
<dbReference type="GO" id="GO:0000775">
    <property type="term" value="C:chromosome, centromeric region"/>
    <property type="evidence" value="ECO:0007669"/>
    <property type="project" value="UniProtKB-SubCell"/>
</dbReference>
<evidence type="ECO:0000256" key="2">
    <source>
        <dbReference type="ARBA" id="ARBA00004584"/>
    </source>
</evidence>
<dbReference type="eggNOG" id="KOG3490">
    <property type="taxonomic scope" value="Eukaryota"/>
</dbReference>
<dbReference type="Proteomes" id="UP000006757">
    <property type="component" value="Unassembled WGS sequence"/>
</dbReference>
<keyword evidence="5" id="KW-0158">Chromosome</keyword>
<dbReference type="InterPro" id="IPR022800">
    <property type="entry name" value="Spt4/RpoE2_Znf"/>
</dbReference>
<proteinExistence type="inferred from homology"/>
<keyword evidence="11" id="KW-0137">Centromere</keyword>
<accession>K1VRT3</accession>
<keyword evidence="20" id="KW-1185">Reference proteome</keyword>
<dbReference type="InterPro" id="IPR038510">
    <property type="entry name" value="Spt4_sf"/>
</dbReference>
<keyword evidence="10" id="KW-0539">Nucleus</keyword>
<comment type="function">
    <text evidence="12">The SPT4-SPT5 complex mediates both activation and inhibition of transcription elongation, and plays a role in pre-mRNA processing. This complex seems to be important for the stability of the RNA polymerase II elongation machinery on the chromatin template but not for the inherent ability of this machinery to translocate down the gene.</text>
</comment>
<keyword evidence="9" id="KW-0804">Transcription</keyword>
<evidence type="ECO:0000256" key="10">
    <source>
        <dbReference type="ARBA" id="ARBA00023242"/>
    </source>
</evidence>
<evidence type="ECO:0000256" key="7">
    <source>
        <dbReference type="ARBA" id="ARBA00022771"/>
    </source>
</evidence>